<keyword evidence="3" id="KW-0009">Actin-binding</keyword>
<dbReference type="AlphaFoldDB" id="A0A8S3WPD5"/>
<feature type="compositionally biased region" description="Pro residues" evidence="4">
    <location>
        <begin position="149"/>
        <end position="183"/>
    </location>
</feature>
<keyword evidence="3" id="KW-0518">Myosin</keyword>
<keyword evidence="7" id="KW-1185">Reference proteome</keyword>
<dbReference type="GO" id="GO:0005524">
    <property type="term" value="F:ATP binding"/>
    <property type="evidence" value="ECO:0007669"/>
    <property type="project" value="UniProtKB-UniRule"/>
</dbReference>
<dbReference type="Pfam" id="PF00063">
    <property type="entry name" value="Myosin_head"/>
    <property type="match status" value="2"/>
</dbReference>
<keyword evidence="2 3" id="KW-0067">ATP-binding</keyword>
<feature type="region of interest" description="Disordered" evidence="4">
    <location>
        <begin position="583"/>
        <end position="608"/>
    </location>
</feature>
<feature type="compositionally biased region" description="Gly residues" evidence="4">
    <location>
        <begin position="128"/>
        <end position="138"/>
    </location>
</feature>
<dbReference type="PANTHER" id="PTHR13140">
    <property type="entry name" value="MYOSIN"/>
    <property type="match status" value="1"/>
</dbReference>
<protein>
    <submittedName>
        <fullName evidence="6">(apollo) hypothetical protein</fullName>
    </submittedName>
</protein>
<evidence type="ECO:0000259" key="5">
    <source>
        <dbReference type="PROSITE" id="PS51456"/>
    </source>
</evidence>
<comment type="caution">
    <text evidence="6">The sequence shown here is derived from an EMBL/GenBank/DDBJ whole genome shotgun (WGS) entry which is preliminary data.</text>
</comment>
<accession>A0A8S3WPD5</accession>
<dbReference type="SMART" id="SM00242">
    <property type="entry name" value="MYSc"/>
    <property type="match status" value="1"/>
</dbReference>
<evidence type="ECO:0000256" key="4">
    <source>
        <dbReference type="SAM" id="MobiDB-lite"/>
    </source>
</evidence>
<dbReference type="GO" id="GO:0005737">
    <property type="term" value="C:cytoplasm"/>
    <property type="evidence" value="ECO:0007669"/>
    <property type="project" value="TreeGrafter"/>
</dbReference>
<dbReference type="PROSITE" id="PS51456">
    <property type="entry name" value="MYOSIN_MOTOR"/>
    <property type="match status" value="1"/>
</dbReference>
<feature type="region of interest" description="Disordered" evidence="4">
    <location>
        <begin position="995"/>
        <end position="1042"/>
    </location>
</feature>
<dbReference type="GO" id="GO:0003774">
    <property type="term" value="F:cytoskeletal motor activity"/>
    <property type="evidence" value="ECO:0007669"/>
    <property type="project" value="UniProtKB-UniRule"/>
</dbReference>
<proteinExistence type="inferred from homology"/>
<feature type="region of interest" description="Disordered" evidence="4">
    <location>
        <begin position="1132"/>
        <end position="1154"/>
    </location>
</feature>
<feature type="compositionally biased region" description="Pro residues" evidence="4">
    <location>
        <begin position="1138"/>
        <end position="1154"/>
    </location>
</feature>
<feature type="compositionally biased region" description="Low complexity" evidence="4">
    <location>
        <begin position="139"/>
        <end position="148"/>
    </location>
</feature>
<dbReference type="PANTHER" id="PTHR13140:SF498">
    <property type="entry name" value="DACHS, ISOFORM E"/>
    <property type="match status" value="1"/>
</dbReference>
<feature type="compositionally biased region" description="Pro residues" evidence="4">
    <location>
        <begin position="1002"/>
        <end position="1035"/>
    </location>
</feature>
<evidence type="ECO:0000256" key="1">
    <source>
        <dbReference type="ARBA" id="ARBA00022741"/>
    </source>
</evidence>
<name>A0A8S3WPD5_PARAO</name>
<gene>
    <name evidence="6" type="ORF">PAPOLLO_LOCUS8662</name>
</gene>
<keyword evidence="1 3" id="KW-0547">Nucleotide-binding</keyword>
<dbReference type="EMBL" id="CAJQZP010000620">
    <property type="protein sequence ID" value="CAG4972829.1"/>
    <property type="molecule type" value="Genomic_DNA"/>
</dbReference>
<comment type="similarity">
    <text evidence="3">Belongs to the TRAFAC class myosin-kinesin ATPase superfamily. Myosin family.</text>
</comment>
<dbReference type="GO" id="GO:0051015">
    <property type="term" value="F:actin filament binding"/>
    <property type="evidence" value="ECO:0007669"/>
    <property type="project" value="TreeGrafter"/>
</dbReference>
<reference evidence="6" key="1">
    <citation type="submission" date="2021-04" db="EMBL/GenBank/DDBJ databases">
        <authorList>
            <person name="Tunstrom K."/>
        </authorList>
    </citation>
    <scope>NUCLEOTIDE SEQUENCE</scope>
</reference>
<feature type="region of interest" description="Actin-binding" evidence="3">
    <location>
        <begin position="841"/>
        <end position="863"/>
    </location>
</feature>
<evidence type="ECO:0000256" key="3">
    <source>
        <dbReference type="PROSITE-ProRule" id="PRU00782"/>
    </source>
</evidence>
<dbReference type="GO" id="GO:0016020">
    <property type="term" value="C:membrane"/>
    <property type="evidence" value="ECO:0007669"/>
    <property type="project" value="TreeGrafter"/>
</dbReference>
<dbReference type="GO" id="GO:0016459">
    <property type="term" value="C:myosin complex"/>
    <property type="evidence" value="ECO:0007669"/>
    <property type="project" value="UniProtKB-KW"/>
</dbReference>
<sequence>MCGGVGGGEGRARVGAVPQYAKGRARERSPLSAKSGAAAKCDESVPPAMATLGLSKVFILDKYFTELQKFWETEKKLQDASSSNEAVHLQRRLLSLSSELVTLRNHLHVGGAGAGAGAGAAAAAGATAGAGTGAGAGAGATTCGGSQPAVPPRAPLLLPPPAPAPPIAPHVPHPPLQPPPIPPAETRWRGAGAGVVTALSGAVTGAGVQVAAGVTAGTAAGAGTATSASADVDDLIHLRGPLTEDAVVRALQARFYHNKFYTSVGPILIALNAYTDSSNALTPAAARAQRPELARLVHDAVRHQADTGCPQAIILSGVSGSGKTYASMVLLRRLFDVAGGGPETDAFKHLAAAFTVLRSLGTAATLANSHSSRIGHFIEVQVTDGALYRTKIHCYFLDQTRVVRPPPGERNYHIFYQLLAGLTPEERLQLHLDGYSSQDLRYLASSQHRRPEPEDAARFHAWKTCLGILGIPFLDVVRVLAAVLLLGNVQFGESAEGAAEPAGEAELAAAASLLGVAAPALLRGLASRTAPRNARGLVRGVAGAAQAAQARDSLAKALYCRTVATIVRRANSLKRLGSTLGTLSSDSNESVHNQDAASRRASTAGRSRAGAHSMAALNDAVRHATDGFVGILDMFGFEDAAPSRLEHLCANLCAETMQHFYNTHVFKSSAESCREEGVVGALEVEYVDNVPCIDLVSSLRAGLLAALDAECAARGTPEQYVARIKTAHRGHPRLGETRPVHARRFTVRHYVGEVVYDAAEFLDANRDTVPDDLLAAFDTRTCEFGFATHLFGTELKALSAGGGPTGGQFRASPTAAAAAAAAAAAGDAPASTLTQDFHTRLDNLLRTLVHARPHFVRCLRANANETPMLFERATVAKQVRALQILETVQLMANGYPHRMRFRAFGARYRALWRRTGAGAGAAERAAEREAGAACARVLRAVAAAAAPPAPASPAAVRWALGKRHVFLSEGMRQVLERMRRARRQAAAECIQAAWRRHRGRAPRPPAPAHPGATPPAPAPPARPRPAPIAGTPPPEPPDKCDPTLVKRTCSLFGLDLERPPPLPPSRAYTVANGVKLGYPQQRVVASDWTDESGTLRLRAGDTVLALGAARRGHIAIQVVGRTVPVPHSVLAPPRAMRPQPPPAPATAPPAPALA</sequence>
<dbReference type="OrthoDB" id="370884at2759"/>
<feature type="binding site" evidence="3">
    <location>
        <begin position="317"/>
        <end position="324"/>
    </location>
    <ligand>
        <name>ATP</name>
        <dbReference type="ChEBI" id="CHEBI:30616"/>
    </ligand>
</feature>
<evidence type="ECO:0000256" key="2">
    <source>
        <dbReference type="ARBA" id="ARBA00022840"/>
    </source>
</evidence>
<evidence type="ECO:0000313" key="7">
    <source>
        <dbReference type="Proteomes" id="UP000691718"/>
    </source>
</evidence>
<feature type="compositionally biased region" description="Polar residues" evidence="4">
    <location>
        <begin position="586"/>
        <end position="595"/>
    </location>
</feature>
<feature type="compositionally biased region" description="Low complexity" evidence="4">
    <location>
        <begin position="599"/>
        <end position="608"/>
    </location>
</feature>
<keyword evidence="3" id="KW-0505">Motor protein</keyword>
<dbReference type="GO" id="GO:0007015">
    <property type="term" value="P:actin filament organization"/>
    <property type="evidence" value="ECO:0007669"/>
    <property type="project" value="TreeGrafter"/>
</dbReference>
<evidence type="ECO:0000313" key="6">
    <source>
        <dbReference type="EMBL" id="CAG4972829.1"/>
    </source>
</evidence>
<feature type="domain" description="Myosin motor" evidence="5">
    <location>
        <begin position="231"/>
        <end position="980"/>
    </location>
</feature>
<organism evidence="6 7">
    <name type="scientific">Parnassius apollo</name>
    <name type="common">Apollo butterfly</name>
    <name type="synonym">Papilio apollo</name>
    <dbReference type="NCBI Taxonomy" id="110799"/>
    <lineage>
        <taxon>Eukaryota</taxon>
        <taxon>Metazoa</taxon>
        <taxon>Ecdysozoa</taxon>
        <taxon>Arthropoda</taxon>
        <taxon>Hexapoda</taxon>
        <taxon>Insecta</taxon>
        <taxon>Pterygota</taxon>
        <taxon>Neoptera</taxon>
        <taxon>Endopterygota</taxon>
        <taxon>Lepidoptera</taxon>
        <taxon>Glossata</taxon>
        <taxon>Ditrysia</taxon>
        <taxon>Papilionoidea</taxon>
        <taxon>Papilionidae</taxon>
        <taxon>Parnassiinae</taxon>
        <taxon>Parnassini</taxon>
        <taxon>Parnassius</taxon>
        <taxon>Parnassius</taxon>
    </lineage>
</organism>
<dbReference type="InterPro" id="IPR001609">
    <property type="entry name" value="Myosin_head_motor_dom-like"/>
</dbReference>
<dbReference type="Proteomes" id="UP000691718">
    <property type="component" value="Unassembled WGS sequence"/>
</dbReference>
<feature type="region of interest" description="Disordered" evidence="4">
    <location>
        <begin position="127"/>
        <end position="187"/>
    </location>
</feature>